<protein>
    <submittedName>
        <fullName evidence="2">Uncharacterized protein</fullName>
    </submittedName>
</protein>
<accession>A0A1B0A6B1</accession>
<organism evidence="2 3">
    <name type="scientific">Glossina pallidipes</name>
    <name type="common">Tsetse fly</name>
    <dbReference type="NCBI Taxonomy" id="7398"/>
    <lineage>
        <taxon>Eukaryota</taxon>
        <taxon>Metazoa</taxon>
        <taxon>Ecdysozoa</taxon>
        <taxon>Arthropoda</taxon>
        <taxon>Hexapoda</taxon>
        <taxon>Insecta</taxon>
        <taxon>Pterygota</taxon>
        <taxon>Neoptera</taxon>
        <taxon>Endopterygota</taxon>
        <taxon>Diptera</taxon>
        <taxon>Brachycera</taxon>
        <taxon>Muscomorpha</taxon>
        <taxon>Hippoboscoidea</taxon>
        <taxon>Glossinidae</taxon>
        <taxon>Glossina</taxon>
    </lineage>
</organism>
<dbReference type="Proteomes" id="UP000092445">
    <property type="component" value="Unassembled WGS sequence"/>
</dbReference>
<reference evidence="2" key="2">
    <citation type="submission" date="2020-05" db="UniProtKB">
        <authorList>
            <consortium name="EnsemblMetazoa"/>
        </authorList>
    </citation>
    <scope>IDENTIFICATION</scope>
    <source>
        <strain evidence="2">IAEA</strain>
    </source>
</reference>
<keyword evidence="1" id="KW-1133">Transmembrane helix</keyword>
<dbReference type="AlphaFoldDB" id="A0A1B0A6B1"/>
<evidence type="ECO:0000313" key="2">
    <source>
        <dbReference type="EnsemblMetazoa" id="GPAI035714-PA"/>
    </source>
</evidence>
<proteinExistence type="predicted"/>
<name>A0A1B0A6B1_GLOPL</name>
<sequence>MSNAKLGKHFINLVDIYAQRLIQTKRIWPLAYEYYGGCWSKGHPSFFPSSEALNIGALSLFIILLSIRKTSSHASHFR</sequence>
<keyword evidence="1" id="KW-0472">Membrane</keyword>
<dbReference type="VEuPathDB" id="VectorBase:GPAI035714"/>
<evidence type="ECO:0000256" key="1">
    <source>
        <dbReference type="SAM" id="Phobius"/>
    </source>
</evidence>
<evidence type="ECO:0000313" key="3">
    <source>
        <dbReference type="Proteomes" id="UP000092445"/>
    </source>
</evidence>
<dbReference type="EnsemblMetazoa" id="GPAI035714-RA">
    <property type="protein sequence ID" value="GPAI035714-PA"/>
    <property type="gene ID" value="GPAI035714"/>
</dbReference>
<reference evidence="3" key="1">
    <citation type="submission" date="2014-03" db="EMBL/GenBank/DDBJ databases">
        <authorList>
            <person name="Aksoy S."/>
            <person name="Warren W."/>
            <person name="Wilson R.K."/>
        </authorList>
    </citation>
    <scope>NUCLEOTIDE SEQUENCE [LARGE SCALE GENOMIC DNA]</scope>
    <source>
        <strain evidence="3">IAEA</strain>
    </source>
</reference>
<keyword evidence="3" id="KW-1185">Reference proteome</keyword>
<feature type="transmembrane region" description="Helical" evidence="1">
    <location>
        <begin position="52"/>
        <end position="68"/>
    </location>
</feature>
<keyword evidence="1" id="KW-0812">Transmembrane</keyword>